<keyword evidence="2" id="KW-1185">Reference proteome</keyword>
<evidence type="ECO:0000313" key="2">
    <source>
        <dbReference type="Proteomes" id="UP000190166"/>
    </source>
</evidence>
<organism evidence="1 2">
    <name type="scientific">Chitinophaga ginsengisegetis</name>
    <dbReference type="NCBI Taxonomy" id="393003"/>
    <lineage>
        <taxon>Bacteria</taxon>
        <taxon>Pseudomonadati</taxon>
        <taxon>Bacteroidota</taxon>
        <taxon>Chitinophagia</taxon>
        <taxon>Chitinophagales</taxon>
        <taxon>Chitinophagaceae</taxon>
        <taxon>Chitinophaga</taxon>
    </lineage>
</organism>
<protein>
    <submittedName>
        <fullName evidence="1">Uncharacterized protein</fullName>
    </submittedName>
</protein>
<dbReference type="RefSeq" id="WP_079467846.1">
    <property type="nucleotide sequence ID" value="NZ_FUZZ01000001.1"/>
</dbReference>
<dbReference type="AlphaFoldDB" id="A0A1T5N5N8"/>
<dbReference type="EMBL" id="FUZZ01000001">
    <property type="protein sequence ID" value="SKC95791.1"/>
    <property type="molecule type" value="Genomic_DNA"/>
</dbReference>
<proteinExistence type="predicted"/>
<sequence length="74" mass="8562">MVNVFKTDVQSADVAKEIINDLLQMYPCLRITFDLEDEDKIMRVEGVFFETADIISCLKENAHCCIYLPMDIDK</sequence>
<name>A0A1T5N5N8_9BACT</name>
<dbReference type="STRING" id="393003.SAMN05660461_0517"/>
<reference evidence="1 2" key="1">
    <citation type="submission" date="2017-02" db="EMBL/GenBank/DDBJ databases">
        <authorList>
            <person name="Peterson S.W."/>
        </authorList>
    </citation>
    <scope>NUCLEOTIDE SEQUENCE [LARGE SCALE GENOMIC DNA]</scope>
    <source>
        <strain evidence="1 2">DSM 18108</strain>
    </source>
</reference>
<dbReference type="Proteomes" id="UP000190166">
    <property type="component" value="Unassembled WGS sequence"/>
</dbReference>
<accession>A0A1T5N5N8</accession>
<evidence type="ECO:0000313" key="1">
    <source>
        <dbReference type="EMBL" id="SKC95791.1"/>
    </source>
</evidence>
<gene>
    <name evidence="1" type="ORF">SAMN05660461_0517</name>
</gene>